<dbReference type="PANTHER" id="PTHR48079">
    <property type="entry name" value="PROTEIN YEEZ"/>
    <property type="match status" value="1"/>
</dbReference>
<evidence type="ECO:0000313" key="2">
    <source>
        <dbReference type="EMBL" id="MBP2399008.1"/>
    </source>
</evidence>
<feature type="domain" description="NAD-dependent epimerase/dehydratase" evidence="1">
    <location>
        <begin position="13"/>
        <end position="224"/>
    </location>
</feature>
<keyword evidence="3" id="KW-1185">Reference proteome</keyword>
<dbReference type="Gene3D" id="3.40.50.720">
    <property type="entry name" value="NAD(P)-binding Rossmann-like Domain"/>
    <property type="match status" value="1"/>
</dbReference>
<reference evidence="2 3" key="1">
    <citation type="submission" date="2021-03" db="EMBL/GenBank/DDBJ databases">
        <title>Sequencing the genomes of 1000 actinobacteria strains.</title>
        <authorList>
            <person name="Klenk H.-P."/>
        </authorList>
    </citation>
    <scope>NUCLEOTIDE SEQUENCE [LARGE SCALE GENOMIC DNA]</scope>
    <source>
        <strain evidence="2 3">DSM 20168</strain>
    </source>
</reference>
<gene>
    <name evidence="2" type="ORF">JOF39_002089</name>
</gene>
<dbReference type="Proteomes" id="UP001195422">
    <property type="component" value="Unassembled WGS sequence"/>
</dbReference>
<sequence>MNPVNRPAPARRVLVTGASGMLGGAVAQLLREQGHHVRTFQRRASQGATDEVLGSLTDPGQLARAVDSMDAVIHLAAKVSFTGRWEEFVATNIEGTKHLLDAAEAAGARDFVFVSSPSVAHFGEPLAGADAGTADPAKARGSYARSKAAAELDALSRNSQEFRVAAIRPHVVWGPGDTQLVERVLERAKSGRLPLLDQGAALIDTTYIDNAAAAIVRGLERMEQAQGLALVVTNGEPRQVGELIAGICRAGGAPSPKFSVPGWLARGAGAVIERVWLAAGARNLVHDEPPMTRFLAEQLSTAHWFDQRETRRVLDWQPEVTIDHGLEKLAAHYGGKAPLPAR</sequence>
<dbReference type="EMBL" id="JAGIOJ010000001">
    <property type="protein sequence ID" value="MBP2399008.1"/>
    <property type="molecule type" value="Genomic_DNA"/>
</dbReference>
<dbReference type="SUPFAM" id="SSF51735">
    <property type="entry name" value="NAD(P)-binding Rossmann-fold domains"/>
    <property type="match status" value="1"/>
</dbReference>
<dbReference type="InterPro" id="IPR051783">
    <property type="entry name" value="NAD(P)-dependent_oxidoreduct"/>
</dbReference>
<dbReference type="RefSeq" id="WP_268240075.1">
    <property type="nucleotide sequence ID" value="NZ_BMPH01000012.1"/>
</dbReference>
<dbReference type="Pfam" id="PF01370">
    <property type="entry name" value="Epimerase"/>
    <property type="match status" value="1"/>
</dbReference>
<protein>
    <submittedName>
        <fullName evidence="2">Nucleoside-diphosphate-sugar epimerase</fullName>
    </submittedName>
</protein>
<proteinExistence type="predicted"/>
<dbReference type="InterPro" id="IPR036291">
    <property type="entry name" value="NAD(P)-bd_dom_sf"/>
</dbReference>
<dbReference type="InterPro" id="IPR001509">
    <property type="entry name" value="Epimerase_deHydtase"/>
</dbReference>
<name>A0ABS4XR61_GLUPR</name>
<evidence type="ECO:0000259" key="1">
    <source>
        <dbReference type="Pfam" id="PF01370"/>
    </source>
</evidence>
<accession>A0ABS4XR61</accession>
<organism evidence="2 3">
    <name type="scientific">Glutamicibacter protophormiae</name>
    <name type="common">Brevibacterium protophormiae</name>
    <dbReference type="NCBI Taxonomy" id="37930"/>
    <lineage>
        <taxon>Bacteria</taxon>
        <taxon>Bacillati</taxon>
        <taxon>Actinomycetota</taxon>
        <taxon>Actinomycetes</taxon>
        <taxon>Micrococcales</taxon>
        <taxon>Micrococcaceae</taxon>
        <taxon>Glutamicibacter</taxon>
    </lineage>
</organism>
<dbReference type="PANTHER" id="PTHR48079:SF6">
    <property type="entry name" value="NAD(P)-BINDING DOMAIN-CONTAINING PROTEIN-RELATED"/>
    <property type="match status" value="1"/>
</dbReference>
<comment type="caution">
    <text evidence="2">The sequence shown here is derived from an EMBL/GenBank/DDBJ whole genome shotgun (WGS) entry which is preliminary data.</text>
</comment>
<evidence type="ECO:0000313" key="3">
    <source>
        <dbReference type="Proteomes" id="UP001195422"/>
    </source>
</evidence>